<keyword evidence="2" id="KW-0812">Transmembrane</keyword>
<dbReference type="InterPro" id="IPR023415">
    <property type="entry name" value="LDLR_class-A_CS"/>
</dbReference>
<evidence type="ECO:0000313" key="11">
    <source>
        <dbReference type="Proteomes" id="UP000007110"/>
    </source>
</evidence>
<keyword evidence="4" id="KW-1133">Transmembrane helix</keyword>
<dbReference type="CDD" id="cd00112">
    <property type="entry name" value="LDLa"/>
    <property type="match status" value="1"/>
</dbReference>
<dbReference type="AlphaFoldDB" id="A0A7M7HM23"/>
<name>A0A7M7HM23_STRPU</name>
<feature type="disulfide bond" evidence="9">
    <location>
        <begin position="32"/>
        <end position="50"/>
    </location>
</feature>
<evidence type="ECO:0000256" key="5">
    <source>
        <dbReference type="ARBA" id="ARBA00023136"/>
    </source>
</evidence>
<dbReference type="FunFam" id="4.10.400.10:FF:000065">
    <property type="entry name" value="Transmembrane protease serine 7"/>
    <property type="match status" value="1"/>
</dbReference>
<dbReference type="InterPro" id="IPR051221">
    <property type="entry name" value="LDLR-related"/>
</dbReference>
<reference evidence="11" key="1">
    <citation type="submission" date="2015-02" db="EMBL/GenBank/DDBJ databases">
        <title>Genome sequencing for Strongylocentrotus purpuratus.</title>
        <authorList>
            <person name="Murali S."/>
            <person name="Liu Y."/>
            <person name="Vee V."/>
            <person name="English A."/>
            <person name="Wang M."/>
            <person name="Skinner E."/>
            <person name="Han Y."/>
            <person name="Muzny D.M."/>
            <person name="Worley K.C."/>
            <person name="Gibbs R.A."/>
        </authorList>
    </citation>
    <scope>NUCLEOTIDE SEQUENCE</scope>
</reference>
<dbReference type="InterPro" id="IPR002172">
    <property type="entry name" value="LDrepeatLR_classA_rpt"/>
</dbReference>
<dbReference type="PROSITE" id="PS01209">
    <property type="entry name" value="LDLRA_1"/>
    <property type="match status" value="1"/>
</dbReference>
<organism evidence="10 11">
    <name type="scientific">Strongylocentrotus purpuratus</name>
    <name type="common">Purple sea urchin</name>
    <dbReference type="NCBI Taxonomy" id="7668"/>
    <lineage>
        <taxon>Eukaryota</taxon>
        <taxon>Metazoa</taxon>
        <taxon>Echinodermata</taxon>
        <taxon>Eleutherozoa</taxon>
        <taxon>Echinozoa</taxon>
        <taxon>Echinoidea</taxon>
        <taxon>Euechinoidea</taxon>
        <taxon>Echinacea</taxon>
        <taxon>Camarodonta</taxon>
        <taxon>Echinidea</taxon>
        <taxon>Strongylocentrotidae</taxon>
        <taxon>Strongylocentrotus</taxon>
    </lineage>
</organism>
<accession>A0A7M7HM23</accession>
<protein>
    <submittedName>
        <fullName evidence="10">Uncharacterized protein</fullName>
    </submittedName>
</protein>
<dbReference type="InParanoid" id="A0A7M7HM23"/>
<evidence type="ECO:0000256" key="6">
    <source>
        <dbReference type="ARBA" id="ARBA00023157"/>
    </source>
</evidence>
<dbReference type="PANTHER" id="PTHR22722">
    <property type="entry name" value="LOW-DENSITY LIPOPROTEIN RECEPTOR-RELATED PROTEIN 2-RELATED"/>
    <property type="match status" value="1"/>
</dbReference>
<dbReference type="PROSITE" id="PS50068">
    <property type="entry name" value="LDLRA_2"/>
    <property type="match status" value="1"/>
</dbReference>
<dbReference type="GeneID" id="754881"/>
<evidence type="ECO:0000313" key="10">
    <source>
        <dbReference type="EnsemblMetazoa" id="XP_011672537"/>
    </source>
</evidence>
<keyword evidence="11" id="KW-1185">Reference proteome</keyword>
<dbReference type="InterPro" id="IPR036055">
    <property type="entry name" value="LDL_receptor-like_sf"/>
</dbReference>
<keyword evidence="5" id="KW-0472">Membrane</keyword>
<evidence type="ECO:0000256" key="4">
    <source>
        <dbReference type="ARBA" id="ARBA00022989"/>
    </source>
</evidence>
<dbReference type="Gene3D" id="4.10.400.10">
    <property type="entry name" value="Low-density Lipoprotein Receptor"/>
    <property type="match status" value="2"/>
</dbReference>
<evidence type="ECO:0000256" key="1">
    <source>
        <dbReference type="ARBA" id="ARBA00004167"/>
    </source>
</evidence>
<comment type="subcellular location">
    <subcellularLocation>
        <location evidence="1">Membrane</location>
        <topology evidence="1">Single-pass membrane protein</topology>
    </subcellularLocation>
</comment>
<dbReference type="SMART" id="SM00192">
    <property type="entry name" value="LDLa"/>
    <property type="match status" value="2"/>
</dbReference>
<dbReference type="SUPFAM" id="SSF57424">
    <property type="entry name" value="LDL receptor-like module"/>
    <property type="match status" value="2"/>
</dbReference>
<dbReference type="OMA" id="QANEWAC"/>
<keyword evidence="7" id="KW-0675">Receptor</keyword>
<feature type="disulfide bond" evidence="9">
    <location>
        <begin position="44"/>
        <end position="59"/>
    </location>
</feature>
<dbReference type="PRINTS" id="PR00261">
    <property type="entry name" value="LDLRECEPTOR"/>
</dbReference>
<keyword evidence="6 9" id="KW-1015">Disulfide bond</keyword>
<keyword evidence="3" id="KW-0677">Repeat</keyword>
<evidence type="ECO:0000256" key="7">
    <source>
        <dbReference type="ARBA" id="ARBA00023170"/>
    </source>
</evidence>
<evidence type="ECO:0000256" key="9">
    <source>
        <dbReference type="PROSITE-ProRule" id="PRU00124"/>
    </source>
</evidence>
<evidence type="ECO:0000256" key="3">
    <source>
        <dbReference type="ARBA" id="ARBA00022737"/>
    </source>
</evidence>
<reference evidence="10" key="2">
    <citation type="submission" date="2021-01" db="UniProtKB">
        <authorList>
            <consortium name="EnsemblMetazoa"/>
        </authorList>
    </citation>
    <scope>IDENTIFICATION</scope>
</reference>
<dbReference type="EnsemblMetazoa" id="XM_011674235">
    <property type="protein sequence ID" value="XP_011672537"/>
    <property type="gene ID" value="LOC754881"/>
</dbReference>
<dbReference type="PANTHER" id="PTHR22722:SF14">
    <property type="entry name" value="MEGALIN, ISOFORM A"/>
    <property type="match status" value="1"/>
</dbReference>
<feature type="disulfide bond" evidence="9">
    <location>
        <begin position="25"/>
        <end position="37"/>
    </location>
</feature>
<dbReference type="OrthoDB" id="6162345at2759"/>
<dbReference type="KEGG" id="spu:754881"/>
<dbReference type="GO" id="GO:0016020">
    <property type="term" value="C:membrane"/>
    <property type="evidence" value="ECO:0007669"/>
    <property type="project" value="UniProtKB-SubCell"/>
</dbReference>
<dbReference type="Proteomes" id="UP000007110">
    <property type="component" value="Unassembled WGS sequence"/>
</dbReference>
<evidence type="ECO:0000256" key="2">
    <source>
        <dbReference type="ARBA" id="ARBA00022692"/>
    </source>
</evidence>
<sequence>MSFYCDNVTHCEDRSDELDCAPYNCNTGEFRCDNGRCIAYGLKCDLVDHCFDKSDEMYCGSGSDNRFTCYNGDEHPLSVQCDGIIDCIGNSAEDESESCGTYHYVFDPSFEC</sequence>
<dbReference type="Pfam" id="PF00057">
    <property type="entry name" value="Ldl_recept_a"/>
    <property type="match status" value="1"/>
</dbReference>
<dbReference type="RefSeq" id="XP_011672537.1">
    <property type="nucleotide sequence ID" value="XM_011674235.1"/>
</dbReference>
<evidence type="ECO:0000256" key="8">
    <source>
        <dbReference type="ARBA" id="ARBA00023180"/>
    </source>
</evidence>
<proteinExistence type="predicted"/>
<keyword evidence="8" id="KW-0325">Glycoprotein</keyword>